<dbReference type="HAMAP" id="MF_00385">
    <property type="entry name" value="Ribosomal_bS16"/>
    <property type="match status" value="1"/>
</dbReference>
<name>A0A2M7W1Q8_9BACT</name>
<gene>
    <name evidence="3" type="primary">rpsP</name>
    <name evidence="5" type="ORF">COX64_03010</name>
</gene>
<accession>A0A2M7W1Q8</accession>
<dbReference type="Pfam" id="PF00886">
    <property type="entry name" value="Ribosomal_S16"/>
    <property type="match status" value="1"/>
</dbReference>
<dbReference type="PANTHER" id="PTHR12919">
    <property type="entry name" value="30S RIBOSOMAL PROTEIN S16"/>
    <property type="match status" value="1"/>
</dbReference>
<evidence type="ECO:0000313" key="5">
    <source>
        <dbReference type="EMBL" id="PJA13650.1"/>
    </source>
</evidence>
<dbReference type="GO" id="GO:0005737">
    <property type="term" value="C:cytoplasm"/>
    <property type="evidence" value="ECO:0007669"/>
    <property type="project" value="UniProtKB-ARBA"/>
</dbReference>
<reference evidence="6" key="1">
    <citation type="submission" date="2017-09" db="EMBL/GenBank/DDBJ databases">
        <title>Depth-based differentiation of microbial function through sediment-hosted aquifers and enrichment of novel symbionts in the deep terrestrial subsurface.</title>
        <authorList>
            <person name="Probst A.J."/>
            <person name="Ladd B."/>
            <person name="Jarett J.K."/>
            <person name="Geller-Mcgrath D.E."/>
            <person name="Sieber C.M.K."/>
            <person name="Emerson J.B."/>
            <person name="Anantharaman K."/>
            <person name="Thomas B.C."/>
            <person name="Malmstrom R."/>
            <person name="Stieglmeier M."/>
            <person name="Klingl A."/>
            <person name="Woyke T."/>
            <person name="Ryan C.M."/>
            <person name="Banfield J.F."/>
        </authorList>
    </citation>
    <scope>NUCLEOTIDE SEQUENCE [LARGE SCALE GENOMIC DNA]</scope>
</reference>
<dbReference type="Gene3D" id="3.30.1320.10">
    <property type="match status" value="1"/>
</dbReference>
<protein>
    <recommendedName>
        <fullName evidence="3">Small ribosomal subunit protein bS16</fullName>
    </recommendedName>
</protein>
<evidence type="ECO:0000256" key="2">
    <source>
        <dbReference type="ARBA" id="ARBA00023274"/>
    </source>
</evidence>
<dbReference type="NCBIfam" id="TIGR00002">
    <property type="entry name" value="S16"/>
    <property type="match status" value="1"/>
</dbReference>
<dbReference type="GO" id="GO:0003735">
    <property type="term" value="F:structural constituent of ribosome"/>
    <property type="evidence" value="ECO:0007669"/>
    <property type="project" value="InterPro"/>
</dbReference>
<feature type="region of interest" description="Disordered" evidence="4">
    <location>
        <begin position="79"/>
        <end position="138"/>
    </location>
</feature>
<comment type="similarity">
    <text evidence="3">Belongs to the bacterial ribosomal protein bS16 family.</text>
</comment>
<dbReference type="PANTHER" id="PTHR12919:SF20">
    <property type="entry name" value="SMALL RIBOSOMAL SUBUNIT PROTEIN BS16M"/>
    <property type="match status" value="1"/>
</dbReference>
<organism evidence="5 6">
    <name type="scientific">Candidatus Dojkabacteria bacterium CG_4_10_14_0_2_um_filter_Dojkabacteria_WS6_41_15</name>
    <dbReference type="NCBI Taxonomy" id="2014249"/>
    <lineage>
        <taxon>Bacteria</taxon>
        <taxon>Candidatus Dojkabacteria</taxon>
    </lineage>
</organism>
<keyword evidence="2 3" id="KW-0687">Ribonucleoprotein</keyword>
<dbReference type="EMBL" id="PFQB01000078">
    <property type="protein sequence ID" value="PJA13650.1"/>
    <property type="molecule type" value="Genomic_DNA"/>
</dbReference>
<dbReference type="InterPro" id="IPR020592">
    <property type="entry name" value="Ribosomal_bS16_CS"/>
</dbReference>
<dbReference type="Proteomes" id="UP000228952">
    <property type="component" value="Unassembled WGS sequence"/>
</dbReference>
<dbReference type="AlphaFoldDB" id="A0A2M7W1Q8"/>
<evidence type="ECO:0000256" key="4">
    <source>
        <dbReference type="SAM" id="MobiDB-lite"/>
    </source>
</evidence>
<dbReference type="SUPFAM" id="SSF54565">
    <property type="entry name" value="Ribosomal protein S16"/>
    <property type="match status" value="1"/>
</dbReference>
<proteinExistence type="inferred from homology"/>
<feature type="compositionally biased region" description="Basic and acidic residues" evidence="4">
    <location>
        <begin position="118"/>
        <end position="138"/>
    </location>
</feature>
<evidence type="ECO:0000313" key="6">
    <source>
        <dbReference type="Proteomes" id="UP000228952"/>
    </source>
</evidence>
<dbReference type="PROSITE" id="PS00732">
    <property type="entry name" value="RIBOSOMAL_S16"/>
    <property type="match status" value="1"/>
</dbReference>
<evidence type="ECO:0000256" key="3">
    <source>
        <dbReference type="HAMAP-Rule" id="MF_00385"/>
    </source>
</evidence>
<feature type="compositionally biased region" description="Basic and acidic residues" evidence="4">
    <location>
        <begin position="79"/>
        <end position="109"/>
    </location>
</feature>
<dbReference type="GO" id="GO:0006412">
    <property type="term" value="P:translation"/>
    <property type="evidence" value="ECO:0007669"/>
    <property type="project" value="UniProtKB-UniRule"/>
</dbReference>
<comment type="caution">
    <text evidence="5">The sequence shown here is derived from an EMBL/GenBank/DDBJ whole genome shotgun (WGS) entry which is preliminary data.</text>
</comment>
<evidence type="ECO:0000256" key="1">
    <source>
        <dbReference type="ARBA" id="ARBA00022980"/>
    </source>
</evidence>
<sequence>MLKIRLARTGKRGHPMYRIVVMEARSSRQGTVVDTIGVYNPSLKKDSLVLDKPKYDEWIKKGAQASDAVLRFVMTKAEKQKRWPDIKAKKVEKSAEKSEPKAKEPKVEEVPAAEPAVDAEKTPEAVEEKTVEEAPAKE</sequence>
<dbReference type="GO" id="GO:0015935">
    <property type="term" value="C:small ribosomal subunit"/>
    <property type="evidence" value="ECO:0007669"/>
    <property type="project" value="TreeGrafter"/>
</dbReference>
<dbReference type="InterPro" id="IPR000307">
    <property type="entry name" value="Ribosomal_bS16"/>
</dbReference>
<dbReference type="InterPro" id="IPR023803">
    <property type="entry name" value="Ribosomal_bS16_dom_sf"/>
</dbReference>
<keyword evidence="1 3" id="KW-0689">Ribosomal protein</keyword>